<evidence type="ECO:0000313" key="3">
    <source>
        <dbReference type="Proteomes" id="UP000654075"/>
    </source>
</evidence>
<sequence length="304" mass="33657">MANSGLQLRFCCRNSEQICRCRSWDLRFAFGSMHNLWIQGRCRRRMPKRTFMLLAWLSSLLSLSWSSWGGLWEHAMWSRTEEILQAKFSLEESKSLWQAARGLLSGMCDADLEIDSELQILSSSDKFSHLLMCSLSPGSKALEGMPFTNYLHEPDQPRFEEFIEAACHQSLHSMSSASVEGSFSKPSSWKCTPAASLHVHIRGAAGLKFAAEIYHVAIPTLSDSTKFRHLLGINEGESQRWGTSIASADCASEILNDMSLKHSAAATSARSPDLLPLGANFKPLLPFDAWSASKSSASSSSSRA</sequence>
<dbReference type="OrthoDB" id="432362at2759"/>
<dbReference type="EMBL" id="CAJNNV010020035">
    <property type="protein sequence ID" value="CAE8606909.1"/>
    <property type="molecule type" value="Genomic_DNA"/>
</dbReference>
<keyword evidence="1" id="KW-1133">Transmembrane helix</keyword>
<name>A0A813F075_POLGL</name>
<keyword evidence="3" id="KW-1185">Reference proteome</keyword>
<accession>A0A813F075</accession>
<dbReference type="Proteomes" id="UP000654075">
    <property type="component" value="Unassembled WGS sequence"/>
</dbReference>
<dbReference type="AlphaFoldDB" id="A0A813F075"/>
<evidence type="ECO:0000313" key="2">
    <source>
        <dbReference type="EMBL" id="CAE8606909.1"/>
    </source>
</evidence>
<protein>
    <submittedName>
        <fullName evidence="2">Uncharacterized protein</fullName>
    </submittedName>
</protein>
<reference evidence="2" key="1">
    <citation type="submission" date="2021-02" db="EMBL/GenBank/DDBJ databases">
        <authorList>
            <person name="Dougan E. K."/>
            <person name="Rhodes N."/>
            <person name="Thang M."/>
            <person name="Chan C."/>
        </authorList>
    </citation>
    <scope>NUCLEOTIDE SEQUENCE</scope>
</reference>
<organism evidence="2 3">
    <name type="scientific">Polarella glacialis</name>
    <name type="common">Dinoflagellate</name>
    <dbReference type="NCBI Taxonomy" id="89957"/>
    <lineage>
        <taxon>Eukaryota</taxon>
        <taxon>Sar</taxon>
        <taxon>Alveolata</taxon>
        <taxon>Dinophyceae</taxon>
        <taxon>Suessiales</taxon>
        <taxon>Suessiaceae</taxon>
        <taxon>Polarella</taxon>
    </lineage>
</organism>
<evidence type="ECO:0000256" key="1">
    <source>
        <dbReference type="SAM" id="Phobius"/>
    </source>
</evidence>
<keyword evidence="1" id="KW-0472">Membrane</keyword>
<keyword evidence="1" id="KW-0812">Transmembrane</keyword>
<comment type="caution">
    <text evidence="2">The sequence shown here is derived from an EMBL/GenBank/DDBJ whole genome shotgun (WGS) entry which is preliminary data.</text>
</comment>
<proteinExistence type="predicted"/>
<gene>
    <name evidence="2" type="ORF">PGLA1383_LOCUS24863</name>
</gene>
<feature type="transmembrane region" description="Helical" evidence="1">
    <location>
        <begin position="51"/>
        <end position="72"/>
    </location>
</feature>